<gene>
    <name evidence="1" type="ORF">HUN01_15495</name>
</gene>
<dbReference type="KEGG" id="ned:HUN01_15495"/>
<dbReference type="Proteomes" id="UP000514713">
    <property type="component" value="Chromosome"/>
</dbReference>
<keyword evidence="2" id="KW-1185">Reference proteome</keyword>
<dbReference type="EMBL" id="CP054698">
    <property type="protein sequence ID" value="QMS88938.1"/>
    <property type="molecule type" value="Genomic_DNA"/>
</dbReference>
<proteinExistence type="predicted"/>
<dbReference type="RefSeq" id="WP_181932017.1">
    <property type="nucleotide sequence ID" value="NZ_CP054698.1"/>
</dbReference>
<organism evidence="1 2">
    <name type="scientific">Nostoc edaphicum CCNP1411</name>
    <dbReference type="NCBI Taxonomy" id="1472755"/>
    <lineage>
        <taxon>Bacteria</taxon>
        <taxon>Bacillati</taxon>
        <taxon>Cyanobacteriota</taxon>
        <taxon>Cyanophyceae</taxon>
        <taxon>Nostocales</taxon>
        <taxon>Nostocaceae</taxon>
        <taxon>Nostoc</taxon>
    </lineage>
</organism>
<reference evidence="2" key="1">
    <citation type="submission" date="2020-06" db="EMBL/GenBank/DDBJ databases">
        <title>Nostoc edaphicum CCNP1411 genome.</title>
        <authorList>
            <person name="Fidor A."/>
            <person name="Grabski M."/>
            <person name="Gawor J."/>
            <person name="Gromadka R."/>
            <person name="Wegrzyn G."/>
            <person name="Mazur-Marzec H."/>
        </authorList>
    </citation>
    <scope>NUCLEOTIDE SEQUENCE [LARGE SCALE GENOMIC DNA]</scope>
    <source>
        <strain evidence="2">CCNP1411</strain>
    </source>
</reference>
<name>A0A7D7LBM4_9NOSO</name>
<dbReference type="AlphaFoldDB" id="A0A7D7LBM4"/>
<protein>
    <submittedName>
        <fullName evidence="1">Uncharacterized protein</fullName>
    </submittedName>
</protein>
<evidence type="ECO:0000313" key="2">
    <source>
        <dbReference type="Proteomes" id="UP000514713"/>
    </source>
</evidence>
<evidence type="ECO:0000313" key="1">
    <source>
        <dbReference type="EMBL" id="QMS88938.1"/>
    </source>
</evidence>
<sequence>MYVKTLPVAAWAQTPVEWFIAKIGCIGKNLMFVHQRNQAIAISLTAD</sequence>
<accession>A0A7D7LBM4</accession>